<comment type="caution">
    <text evidence="4">The sequence shown here is derived from an EMBL/GenBank/DDBJ whole genome shotgun (WGS) entry which is preliminary data.</text>
</comment>
<proteinExistence type="predicted"/>
<gene>
    <name evidence="4" type="primary">pdxA</name>
    <name evidence="4" type="ORF">E4S40_08985</name>
</gene>
<dbReference type="AlphaFoldDB" id="A0A4Y9QSR1"/>
<sequence length="344" mass="37845">MTAKPSKPIIGISIGDINGIGVEVCMKALQDNRVHKNFTPLIYGHGKALSIYKKMLDMEGFNFLQIRNLEEIQPKRINVINVMEECPEIIPGVETQEAGKLALEALRQAVEDLKEGRIQALVTAPLNKNNINSEELKFVGHTEYITNAVGAKESLMFLVSDRLRVGLVTGHIPLAEVSKAVTVEKIKQKANLMLKSLEQDFGINRPKIAILGMNPHAGEDGLLGKEEQEVIRPAINQLKEENKLVFGPYPSDGFFGMMHQTKFDGILAMYHDQGLIPFKSMSFSDGVNFTAGLPVIRTSPDHGTAYNIAGKGLADEGSMQAAIFLASDILKQHYAEMEESEEGT</sequence>
<dbReference type="EC" id="1.1.1.262" evidence="4"/>
<organism evidence="4 5">
    <name type="scientific">Algoriphagus kandeliae</name>
    <dbReference type="NCBI Taxonomy" id="2562278"/>
    <lineage>
        <taxon>Bacteria</taxon>
        <taxon>Pseudomonadati</taxon>
        <taxon>Bacteroidota</taxon>
        <taxon>Cytophagia</taxon>
        <taxon>Cytophagales</taxon>
        <taxon>Cyclobacteriaceae</taxon>
        <taxon>Algoriphagus</taxon>
    </lineage>
</organism>
<dbReference type="NCBIfam" id="TIGR00557">
    <property type="entry name" value="pdxA"/>
    <property type="match status" value="1"/>
</dbReference>
<dbReference type="GO" id="GO:0046872">
    <property type="term" value="F:metal ion binding"/>
    <property type="evidence" value="ECO:0007669"/>
    <property type="project" value="UniProtKB-KW"/>
</dbReference>
<evidence type="ECO:0000313" key="5">
    <source>
        <dbReference type="Proteomes" id="UP000297647"/>
    </source>
</evidence>
<dbReference type="Proteomes" id="UP000297647">
    <property type="component" value="Unassembled WGS sequence"/>
</dbReference>
<keyword evidence="2 4" id="KW-0560">Oxidoreductase</keyword>
<dbReference type="Pfam" id="PF04166">
    <property type="entry name" value="PdxA"/>
    <property type="match status" value="1"/>
</dbReference>
<accession>A0A4Y9QSR1</accession>
<keyword evidence="5" id="KW-1185">Reference proteome</keyword>
<keyword evidence="3" id="KW-0520">NAD</keyword>
<evidence type="ECO:0000313" key="4">
    <source>
        <dbReference type="EMBL" id="TFV94163.1"/>
    </source>
</evidence>
<evidence type="ECO:0000256" key="3">
    <source>
        <dbReference type="ARBA" id="ARBA00023027"/>
    </source>
</evidence>
<dbReference type="GO" id="GO:0050570">
    <property type="term" value="F:4-hydroxythreonine-4-phosphate dehydrogenase activity"/>
    <property type="evidence" value="ECO:0007669"/>
    <property type="project" value="UniProtKB-EC"/>
</dbReference>
<dbReference type="GO" id="GO:0051287">
    <property type="term" value="F:NAD binding"/>
    <property type="evidence" value="ECO:0007669"/>
    <property type="project" value="InterPro"/>
</dbReference>
<keyword evidence="1" id="KW-0479">Metal-binding</keyword>
<evidence type="ECO:0000256" key="1">
    <source>
        <dbReference type="ARBA" id="ARBA00022723"/>
    </source>
</evidence>
<protein>
    <submittedName>
        <fullName evidence="4">4-hydroxythreonine-4-phosphate dehydrogenase PdxA</fullName>
        <ecNumber evidence="4">1.1.1.262</ecNumber>
    </submittedName>
</protein>
<dbReference type="InterPro" id="IPR005255">
    <property type="entry name" value="PdxA_fam"/>
</dbReference>
<name>A0A4Y9QSR1_9BACT</name>
<dbReference type="SUPFAM" id="SSF53659">
    <property type="entry name" value="Isocitrate/Isopropylmalate dehydrogenase-like"/>
    <property type="match status" value="1"/>
</dbReference>
<dbReference type="PANTHER" id="PTHR30004">
    <property type="entry name" value="4-HYDROXYTHREONINE-4-PHOSPHATE DEHYDROGENASE"/>
    <property type="match status" value="1"/>
</dbReference>
<dbReference type="Gene3D" id="3.40.718.10">
    <property type="entry name" value="Isopropylmalate Dehydrogenase"/>
    <property type="match status" value="1"/>
</dbReference>
<reference evidence="4 5" key="1">
    <citation type="submission" date="2019-03" db="EMBL/GenBank/DDBJ databases">
        <title>Algoriphagus sp. nov, a new strain isolated from root system soil of mangrove plant Kandelia.</title>
        <authorList>
            <person name="Yin Q."/>
            <person name="Wang K."/>
            <person name="Song Z."/>
        </authorList>
    </citation>
    <scope>NUCLEOTIDE SEQUENCE [LARGE SCALE GENOMIC DNA]</scope>
    <source>
        <strain evidence="4 5">XY-J91</strain>
    </source>
</reference>
<dbReference type="RefSeq" id="WP_135073231.1">
    <property type="nucleotide sequence ID" value="NZ_SPSB01000003.1"/>
</dbReference>
<dbReference type="PANTHER" id="PTHR30004:SF6">
    <property type="entry name" value="D-THREONATE 4-PHOSPHATE DEHYDROGENASE"/>
    <property type="match status" value="1"/>
</dbReference>
<dbReference type="EMBL" id="SPSB01000003">
    <property type="protein sequence ID" value="TFV94163.1"/>
    <property type="molecule type" value="Genomic_DNA"/>
</dbReference>
<dbReference type="OrthoDB" id="9801783at2"/>
<evidence type="ECO:0000256" key="2">
    <source>
        <dbReference type="ARBA" id="ARBA00023002"/>
    </source>
</evidence>